<organism evidence="2 3">
    <name type="scientific">Algoriphagus pacificus</name>
    <dbReference type="NCBI Taxonomy" id="2811234"/>
    <lineage>
        <taxon>Bacteria</taxon>
        <taxon>Pseudomonadati</taxon>
        <taxon>Bacteroidota</taxon>
        <taxon>Cytophagia</taxon>
        <taxon>Cytophagales</taxon>
        <taxon>Cyclobacteriaceae</taxon>
        <taxon>Algoriphagus</taxon>
    </lineage>
</organism>
<dbReference type="EMBL" id="JAFKCU010000004">
    <property type="protein sequence ID" value="MBN7817279.1"/>
    <property type="molecule type" value="Genomic_DNA"/>
</dbReference>
<sequence>MRKLFFVLGLFFQVGLCLSQDVQYSQFYANPLYLNPAFAGSTGLTRLGANFRNQWPALDQSFIAYTAYADHFSEKYNSGIGISISGAKESFTNSQVHEIGLVYSYRLRLGDRRFLHAGAQTSFVSRDALFDEVILGTQLDIDRGTIVGAPGDGFDGDSRLRDIDLHAGLLYYDQKFWFGASVFHLLEPQISYLEANGNTLPMKYALQGGVKFDLAPGDINDYFNNTDQERSLSFAFNYKKQGQFSQLDIGSEFYFEPLVLGFWYRGLPTKYSLPNNESIISLLGVRLDSGLELGYSFDFSISKFGQRYSGGAHEISVRYVFSSKDPSKKYYPELPTFRY</sequence>
<protein>
    <submittedName>
        <fullName evidence="2">Type IX secretion system membrane protein PorP/SprF</fullName>
    </submittedName>
</protein>
<proteinExistence type="predicted"/>
<reference evidence="2 3" key="1">
    <citation type="submission" date="2021-03" db="EMBL/GenBank/DDBJ databases">
        <title>novel species isolated from a fishpond in China.</title>
        <authorList>
            <person name="Lu H."/>
            <person name="Cai Z."/>
        </authorList>
    </citation>
    <scope>NUCLEOTIDE SEQUENCE [LARGE SCALE GENOMIC DNA]</scope>
    <source>
        <strain evidence="2 3">YJ13C</strain>
    </source>
</reference>
<evidence type="ECO:0000313" key="2">
    <source>
        <dbReference type="EMBL" id="MBN7817279.1"/>
    </source>
</evidence>
<keyword evidence="3" id="KW-1185">Reference proteome</keyword>
<dbReference type="Pfam" id="PF11751">
    <property type="entry name" value="PorP_SprF"/>
    <property type="match status" value="1"/>
</dbReference>
<comment type="caution">
    <text evidence="2">The sequence shown here is derived from an EMBL/GenBank/DDBJ whole genome shotgun (WGS) entry which is preliminary data.</text>
</comment>
<evidence type="ECO:0000256" key="1">
    <source>
        <dbReference type="SAM" id="SignalP"/>
    </source>
</evidence>
<dbReference type="InterPro" id="IPR019861">
    <property type="entry name" value="PorP/SprF_Bacteroidetes"/>
</dbReference>
<dbReference type="NCBIfam" id="TIGR03519">
    <property type="entry name" value="T9SS_PorP_fam"/>
    <property type="match status" value="1"/>
</dbReference>
<feature type="chain" id="PRO_5047526220" evidence="1">
    <location>
        <begin position="20"/>
        <end position="339"/>
    </location>
</feature>
<dbReference type="RefSeq" id="WP_206587944.1">
    <property type="nucleotide sequence ID" value="NZ_JAFKCU010000004.1"/>
</dbReference>
<dbReference type="Proteomes" id="UP000664480">
    <property type="component" value="Unassembled WGS sequence"/>
</dbReference>
<keyword evidence="1" id="KW-0732">Signal</keyword>
<name>A0ABS3CJK8_9BACT</name>
<evidence type="ECO:0000313" key="3">
    <source>
        <dbReference type="Proteomes" id="UP000664480"/>
    </source>
</evidence>
<gene>
    <name evidence="2" type="ORF">J0A69_17705</name>
</gene>
<accession>A0ABS3CJK8</accession>
<feature type="signal peptide" evidence="1">
    <location>
        <begin position="1"/>
        <end position="19"/>
    </location>
</feature>